<feature type="region of interest" description="Disordered" evidence="4">
    <location>
        <begin position="1"/>
        <end position="52"/>
    </location>
</feature>
<gene>
    <name evidence="7" type="ORF">FYJ63_05890</name>
</gene>
<evidence type="ECO:0000256" key="2">
    <source>
        <dbReference type="ARBA" id="ARBA00023054"/>
    </source>
</evidence>
<organism evidence="7 8">
    <name type="scientific">Mobiluncus porci</name>
    <dbReference type="NCBI Taxonomy" id="2652278"/>
    <lineage>
        <taxon>Bacteria</taxon>
        <taxon>Bacillati</taxon>
        <taxon>Actinomycetota</taxon>
        <taxon>Actinomycetes</taxon>
        <taxon>Actinomycetales</taxon>
        <taxon>Actinomycetaceae</taxon>
        <taxon>Mobiluncus</taxon>
    </lineage>
</organism>
<dbReference type="Proteomes" id="UP000442535">
    <property type="component" value="Unassembled WGS sequence"/>
</dbReference>
<feature type="coiled-coil region" evidence="3">
    <location>
        <begin position="386"/>
        <end position="431"/>
    </location>
</feature>
<evidence type="ECO:0000256" key="5">
    <source>
        <dbReference type="SAM" id="Phobius"/>
    </source>
</evidence>
<reference evidence="7 8" key="1">
    <citation type="submission" date="2019-08" db="EMBL/GenBank/DDBJ databases">
        <title>In-depth cultivation of the pig gut microbiome towards novel bacterial diversity and tailored functional studies.</title>
        <authorList>
            <person name="Wylensek D."/>
            <person name="Hitch T.C.A."/>
            <person name="Clavel T."/>
        </authorList>
    </citation>
    <scope>NUCLEOTIDE SEQUENCE [LARGE SCALE GENOMIC DNA]</scope>
    <source>
        <strain evidence="7 8">RF-GAM-744-WT-7</strain>
    </source>
</reference>
<proteinExistence type="predicted"/>
<comment type="caution">
    <text evidence="7">The sequence shown here is derived from an EMBL/GenBank/DDBJ whole genome shotgun (WGS) entry which is preliminary data.</text>
</comment>
<evidence type="ECO:0000256" key="4">
    <source>
        <dbReference type="SAM" id="MobiDB-lite"/>
    </source>
</evidence>
<dbReference type="PANTHER" id="PTHR32347:SF14">
    <property type="entry name" value="EFFLUX SYSTEM COMPONENT YKNX-RELATED"/>
    <property type="match status" value="1"/>
</dbReference>
<dbReference type="Pfam" id="PF25990">
    <property type="entry name" value="Beta-barrel_YknX"/>
    <property type="match status" value="1"/>
</dbReference>
<feature type="domain" description="YknX-like beta-barrel" evidence="6">
    <location>
        <begin position="511"/>
        <end position="598"/>
    </location>
</feature>
<feature type="coiled-coil region" evidence="3">
    <location>
        <begin position="229"/>
        <end position="282"/>
    </location>
</feature>
<keyword evidence="8" id="KW-1185">Reference proteome</keyword>
<dbReference type="InterPro" id="IPR058636">
    <property type="entry name" value="Beta-barrel_YknX"/>
</dbReference>
<protein>
    <submittedName>
        <fullName evidence="7">HlyD family efflux transporter periplasmic adaptor subunit</fullName>
    </submittedName>
</protein>
<dbReference type="Gene3D" id="2.40.50.100">
    <property type="match status" value="1"/>
</dbReference>
<dbReference type="PANTHER" id="PTHR32347">
    <property type="entry name" value="EFFLUX SYSTEM COMPONENT YKNX-RELATED"/>
    <property type="match status" value="1"/>
</dbReference>
<evidence type="ECO:0000313" key="8">
    <source>
        <dbReference type="Proteomes" id="UP000442535"/>
    </source>
</evidence>
<name>A0A7K0K2Q4_9ACTO</name>
<evidence type="ECO:0000256" key="1">
    <source>
        <dbReference type="ARBA" id="ARBA00004196"/>
    </source>
</evidence>
<feature type="transmembrane region" description="Helical" evidence="5">
    <location>
        <begin position="87"/>
        <end position="106"/>
    </location>
</feature>
<accession>A0A7K0K2Q4</accession>
<evidence type="ECO:0000256" key="3">
    <source>
        <dbReference type="SAM" id="Coils"/>
    </source>
</evidence>
<dbReference type="Gene3D" id="2.40.30.170">
    <property type="match status" value="1"/>
</dbReference>
<keyword evidence="5" id="KW-0472">Membrane</keyword>
<evidence type="ECO:0000313" key="7">
    <source>
        <dbReference type="EMBL" id="MST49767.1"/>
    </source>
</evidence>
<dbReference type="GO" id="GO:0030313">
    <property type="term" value="C:cell envelope"/>
    <property type="evidence" value="ECO:0007669"/>
    <property type="project" value="UniProtKB-SubCell"/>
</dbReference>
<evidence type="ECO:0000259" key="6">
    <source>
        <dbReference type="Pfam" id="PF25990"/>
    </source>
</evidence>
<keyword evidence="2 3" id="KW-0175">Coiled coil</keyword>
<comment type="subcellular location">
    <subcellularLocation>
        <location evidence="1">Cell envelope</location>
    </subcellularLocation>
</comment>
<keyword evidence="5" id="KW-1133">Transmembrane helix</keyword>
<sequence>MKGFPLSDEVKITPVTPPATPVTPDSKPGADSVQPDANPQTSPVDPKPDTQVFRVPVTPAGTNQTKAGLFKKKTNLKGKNKKRRKKIIIAVIIIAIIIGLILWGVGKLQAMAQPPVDPEAIYRGDVTQVMKDDVIKSVTLKGTLQSAQSVTLFSTVSSKVQALDVKAGDRVQTGQRIAQLDTSELQQNLASQQASAQDAQVTKQNAIAEAQETYQNFNNALINGMNPEIIAAQNAVKNAESEYQKAVVNLNSMAQQKRDGTLQSVLEQDQALRQAYQELENTKLDKARIDAALKDADKLRSTEAMKLEGDRADLASTQRSLAQKVELLKSTTDPDAKAALEEEIAALNGEVISLQAAVEQGEASVGAAKDSYDGTYSESKAANLKLQQVKENLGLARRQARQALKAIDKQLAEARDAVNKAQDGIAEAKVSLQQAQIAANTQNNANIRALRAAQQAGGTAETGQAISKLRTEINSATVTSPINGIVTSVGVKVGAAAEGAIAVVEDDNNLVISTAVKEKDVAKLKLGNEVHFTTPATGDKEFTGVIAFVSPAATVAAPVSDANAGPSGGDSSGGGVTFPVEIKVTGDLDGLRLGSSVKAKAVTEGQRGVLTVPSSALVDSPSFVPDEKAGDNVEWPKSILVVDGVEENKPKIREIQVKVLVEASGTAAISGDGLEEGLNVLNNATDYIQLVGEGSPHFVDTPIHGEMEMPGGTLGY</sequence>
<dbReference type="InterPro" id="IPR050465">
    <property type="entry name" value="UPF0194_transport"/>
</dbReference>
<dbReference type="EMBL" id="VUMY01000009">
    <property type="protein sequence ID" value="MST49767.1"/>
    <property type="molecule type" value="Genomic_DNA"/>
</dbReference>
<keyword evidence="5" id="KW-0812">Transmembrane</keyword>
<dbReference type="AlphaFoldDB" id="A0A7K0K2Q4"/>